<keyword evidence="3" id="KW-1185">Reference proteome</keyword>
<dbReference type="RefSeq" id="WP_101735530.1">
    <property type="nucleotide sequence ID" value="NZ_JAMFTR010000004.1"/>
</dbReference>
<accession>A0ABT0T9U8</accession>
<dbReference type="EMBL" id="JAMKFF010000004">
    <property type="protein sequence ID" value="MCL8493844.1"/>
    <property type="molecule type" value="Genomic_DNA"/>
</dbReference>
<keyword evidence="1" id="KW-0812">Transmembrane</keyword>
<organism evidence="2 3">
    <name type="scientific">Corynebacterium intestinale</name>
    <dbReference type="NCBI Taxonomy" id="2943492"/>
    <lineage>
        <taxon>Bacteria</taxon>
        <taxon>Bacillati</taxon>
        <taxon>Actinomycetota</taxon>
        <taxon>Actinomycetes</taxon>
        <taxon>Mycobacteriales</taxon>
        <taxon>Corynebacteriaceae</taxon>
        <taxon>Corynebacterium</taxon>
    </lineage>
</organism>
<dbReference type="Proteomes" id="UP001203579">
    <property type="component" value="Unassembled WGS sequence"/>
</dbReference>
<keyword evidence="1" id="KW-0472">Membrane</keyword>
<reference evidence="2 3" key="1">
    <citation type="submission" date="2022-05" db="EMBL/GenBank/DDBJ databases">
        <title>Corynebacterium sp. B5-R-101 sp. nov., isolated from human feces.</title>
        <authorList>
            <person name="Shamsuzzaman M."/>
            <person name="Dahal R.H."/>
        </authorList>
    </citation>
    <scope>NUCLEOTIDE SEQUENCE [LARGE SCALE GENOMIC DNA]</scope>
    <source>
        <strain evidence="2 3">B5-R-101</strain>
    </source>
</reference>
<gene>
    <name evidence="2" type="ORF">M5J06_06830</name>
</gene>
<protein>
    <submittedName>
        <fullName evidence="2">Uncharacterized protein</fullName>
    </submittedName>
</protein>
<comment type="caution">
    <text evidence="2">The sequence shown here is derived from an EMBL/GenBank/DDBJ whole genome shotgun (WGS) entry which is preliminary data.</text>
</comment>
<sequence>MVEFFQRGRGMTILCVAVAGLLAITIVIEDGYCRKAIFLLALVIGLFLTAMWISSSKKSEGTGRDALRRIQHLESLIAEMLANEEPQRQGNQKRVLRALNQQYLSPGMIEERSDAANNGLFFAPGAVPSVKIVGRPTSHQPGRIAAEQTMESDGFEILKGLMDADSSARSRGIELIGSATIESGLSPLGNVRRFFAPHQLGEPHPLTAYLVIDEEELQRGLWAGTLNTQATKSFSALANYIRKAKQVGVVVIVVQAAARDHFSNELRELATVVVTNGKPRWGWGEDVNLPVLTKIAELLGADRK</sequence>
<evidence type="ECO:0000313" key="3">
    <source>
        <dbReference type="Proteomes" id="UP001203579"/>
    </source>
</evidence>
<evidence type="ECO:0000256" key="1">
    <source>
        <dbReference type="SAM" id="Phobius"/>
    </source>
</evidence>
<keyword evidence="1" id="KW-1133">Transmembrane helix</keyword>
<name>A0ABT0T9U8_9CORY</name>
<proteinExistence type="predicted"/>
<evidence type="ECO:0000313" key="2">
    <source>
        <dbReference type="EMBL" id="MCL8493844.1"/>
    </source>
</evidence>
<feature type="transmembrane region" description="Helical" evidence="1">
    <location>
        <begin position="12"/>
        <end position="29"/>
    </location>
</feature>
<feature type="transmembrane region" description="Helical" evidence="1">
    <location>
        <begin position="35"/>
        <end position="54"/>
    </location>
</feature>